<keyword evidence="7 11" id="KW-0808">Transferase</keyword>
<dbReference type="Gene3D" id="3.20.20.80">
    <property type="entry name" value="Glycosidases"/>
    <property type="match status" value="1"/>
</dbReference>
<dbReference type="SMART" id="SM00642">
    <property type="entry name" value="Aamy"/>
    <property type="match status" value="1"/>
</dbReference>
<dbReference type="SUPFAM" id="SSF51445">
    <property type="entry name" value="(Trans)glycosidases"/>
    <property type="match status" value="1"/>
</dbReference>
<keyword evidence="8" id="KW-0320">Glycogen biosynthesis</keyword>
<dbReference type="InterPro" id="IPR006047">
    <property type="entry name" value="GH13_cat_dom"/>
</dbReference>
<dbReference type="PIRSF" id="PIRSF000463">
    <property type="entry name" value="GlgB"/>
    <property type="match status" value="1"/>
</dbReference>
<dbReference type="InterPro" id="IPR013783">
    <property type="entry name" value="Ig-like_fold"/>
</dbReference>
<dbReference type="Pfam" id="PF00128">
    <property type="entry name" value="Alpha-amylase"/>
    <property type="match status" value="2"/>
</dbReference>
<dbReference type="InterPro" id="IPR006048">
    <property type="entry name" value="A-amylase/branching_C"/>
</dbReference>
<evidence type="ECO:0000256" key="7">
    <source>
        <dbReference type="ARBA" id="ARBA00022679"/>
    </source>
</evidence>
<dbReference type="PANTHER" id="PTHR43651">
    <property type="entry name" value="1,4-ALPHA-GLUCAN-BRANCHING ENZYME"/>
    <property type="match status" value="1"/>
</dbReference>
<dbReference type="InterPro" id="IPR014756">
    <property type="entry name" value="Ig_E-set"/>
</dbReference>
<dbReference type="AlphaFoldDB" id="A0A0W8F3B7"/>
<keyword evidence="9" id="KW-0119">Carbohydrate metabolism</keyword>
<evidence type="ECO:0000259" key="10">
    <source>
        <dbReference type="SMART" id="SM00642"/>
    </source>
</evidence>
<evidence type="ECO:0000256" key="4">
    <source>
        <dbReference type="ARBA" id="ARBA00012541"/>
    </source>
</evidence>
<dbReference type="GO" id="GO:0003844">
    <property type="term" value="F:1,4-alpha-glucan branching enzyme activity"/>
    <property type="evidence" value="ECO:0007669"/>
    <property type="project" value="UniProtKB-EC"/>
</dbReference>
<dbReference type="GO" id="GO:0005829">
    <property type="term" value="C:cytosol"/>
    <property type="evidence" value="ECO:0007669"/>
    <property type="project" value="TreeGrafter"/>
</dbReference>
<keyword evidence="6 11" id="KW-0328">Glycosyltransferase</keyword>
<keyword evidence="5" id="KW-0321">Glycogen metabolism</keyword>
<evidence type="ECO:0000313" key="11">
    <source>
        <dbReference type="EMBL" id="KUG14883.1"/>
    </source>
</evidence>
<dbReference type="Pfam" id="PF02806">
    <property type="entry name" value="Alpha-amylase_C"/>
    <property type="match status" value="1"/>
</dbReference>
<dbReference type="InterPro" id="IPR044143">
    <property type="entry name" value="GlgB_N_E_set_prok"/>
</dbReference>
<evidence type="ECO:0000256" key="3">
    <source>
        <dbReference type="ARBA" id="ARBA00009000"/>
    </source>
</evidence>
<evidence type="ECO:0000256" key="6">
    <source>
        <dbReference type="ARBA" id="ARBA00022676"/>
    </source>
</evidence>
<accession>A0A0W8F3B7</accession>
<dbReference type="InterPro" id="IPR013780">
    <property type="entry name" value="Glyco_hydro_b"/>
</dbReference>
<dbReference type="FunFam" id="2.60.40.1180:FF:000002">
    <property type="entry name" value="1,4-alpha-glucan branching enzyme GlgB"/>
    <property type="match status" value="1"/>
</dbReference>
<dbReference type="NCBIfam" id="TIGR01515">
    <property type="entry name" value="branching_enzym"/>
    <property type="match status" value="1"/>
</dbReference>
<dbReference type="GO" id="GO:0043169">
    <property type="term" value="F:cation binding"/>
    <property type="evidence" value="ECO:0007669"/>
    <property type="project" value="InterPro"/>
</dbReference>
<dbReference type="UniPathway" id="UPA00164"/>
<protein>
    <recommendedName>
        <fullName evidence="4">1,4-alpha-glucan branching enzyme</fullName>
        <ecNumber evidence="4">2.4.1.18</ecNumber>
    </recommendedName>
</protein>
<comment type="caution">
    <text evidence="11">The sequence shown here is derived from an EMBL/GenBank/DDBJ whole genome shotgun (WGS) entry which is preliminary data.</text>
</comment>
<dbReference type="CDD" id="cd11322">
    <property type="entry name" value="AmyAc_Glg_BE"/>
    <property type="match status" value="1"/>
</dbReference>
<reference evidence="11" key="1">
    <citation type="journal article" date="2015" name="Proc. Natl. Acad. Sci. U.S.A.">
        <title>Networks of energetic and metabolic interactions define dynamics in microbial communities.</title>
        <authorList>
            <person name="Embree M."/>
            <person name="Liu J.K."/>
            <person name="Al-Bassam M.M."/>
            <person name="Zengler K."/>
        </authorList>
    </citation>
    <scope>NUCLEOTIDE SEQUENCE</scope>
</reference>
<dbReference type="InterPro" id="IPR006407">
    <property type="entry name" value="GlgB"/>
</dbReference>
<evidence type="ECO:0000256" key="1">
    <source>
        <dbReference type="ARBA" id="ARBA00000826"/>
    </source>
</evidence>
<evidence type="ECO:0000256" key="9">
    <source>
        <dbReference type="ARBA" id="ARBA00023277"/>
    </source>
</evidence>
<dbReference type="GO" id="GO:0004553">
    <property type="term" value="F:hydrolase activity, hydrolyzing O-glycosyl compounds"/>
    <property type="evidence" value="ECO:0007669"/>
    <property type="project" value="InterPro"/>
</dbReference>
<name>A0A0W8F3B7_9ZZZZ</name>
<feature type="domain" description="Glycosyl hydrolase family 13 catalytic" evidence="10">
    <location>
        <begin position="168"/>
        <end position="537"/>
    </location>
</feature>
<dbReference type="EMBL" id="LNQE01001609">
    <property type="protein sequence ID" value="KUG14883.1"/>
    <property type="molecule type" value="Genomic_DNA"/>
</dbReference>
<evidence type="ECO:0000256" key="2">
    <source>
        <dbReference type="ARBA" id="ARBA00004964"/>
    </source>
</evidence>
<comment type="similarity">
    <text evidence="3">Belongs to the glycosyl hydrolase 13 family. GlgB subfamily.</text>
</comment>
<organism evidence="11">
    <name type="scientific">hydrocarbon metagenome</name>
    <dbReference type="NCBI Taxonomy" id="938273"/>
    <lineage>
        <taxon>unclassified sequences</taxon>
        <taxon>metagenomes</taxon>
        <taxon>ecological metagenomes</taxon>
    </lineage>
</organism>
<dbReference type="NCBIfam" id="NF008967">
    <property type="entry name" value="PRK12313.1"/>
    <property type="match status" value="1"/>
</dbReference>
<dbReference type="SUPFAM" id="SSF51011">
    <property type="entry name" value="Glycosyl hydrolase domain"/>
    <property type="match status" value="1"/>
</dbReference>
<gene>
    <name evidence="11" type="ORF">ASZ90_015470</name>
</gene>
<comment type="pathway">
    <text evidence="2">Glycan biosynthesis; glycogen biosynthesis.</text>
</comment>
<dbReference type="Gene3D" id="2.60.40.1180">
    <property type="entry name" value="Golgi alpha-mannosidase II"/>
    <property type="match status" value="1"/>
</dbReference>
<dbReference type="NCBIfam" id="NF003811">
    <property type="entry name" value="PRK05402.1"/>
    <property type="match status" value="1"/>
</dbReference>
<dbReference type="HAMAP" id="MF_00685">
    <property type="entry name" value="GlgB"/>
    <property type="match status" value="1"/>
</dbReference>
<dbReference type="InterPro" id="IPR037439">
    <property type="entry name" value="Branching_enzy"/>
</dbReference>
<dbReference type="Pfam" id="PF02922">
    <property type="entry name" value="CBM_48"/>
    <property type="match status" value="1"/>
</dbReference>
<dbReference type="PANTHER" id="PTHR43651:SF3">
    <property type="entry name" value="1,4-ALPHA-GLUCAN-BRANCHING ENZYME"/>
    <property type="match status" value="1"/>
</dbReference>
<dbReference type="CDD" id="cd02855">
    <property type="entry name" value="E_set_GBE_prok_N"/>
    <property type="match status" value="1"/>
</dbReference>
<dbReference type="Gene3D" id="2.60.40.10">
    <property type="entry name" value="Immunoglobulins"/>
    <property type="match status" value="1"/>
</dbReference>
<dbReference type="EC" id="2.4.1.18" evidence="4"/>
<dbReference type="GO" id="GO:0005978">
    <property type="term" value="P:glycogen biosynthetic process"/>
    <property type="evidence" value="ECO:0007669"/>
    <property type="project" value="UniProtKB-UniPathway"/>
</dbReference>
<evidence type="ECO:0000256" key="5">
    <source>
        <dbReference type="ARBA" id="ARBA00022600"/>
    </source>
</evidence>
<dbReference type="InterPro" id="IPR004193">
    <property type="entry name" value="Glyco_hydro_13_N"/>
</dbReference>
<dbReference type="SUPFAM" id="SSF81296">
    <property type="entry name" value="E set domains"/>
    <property type="match status" value="1"/>
</dbReference>
<dbReference type="FunFam" id="3.20.20.80:FF:000003">
    <property type="entry name" value="1,4-alpha-glucan branching enzyme GlgB"/>
    <property type="match status" value="1"/>
</dbReference>
<comment type="catalytic activity">
    <reaction evidence="1">
        <text>Transfers a segment of a (1-&gt;4)-alpha-D-glucan chain to a primary hydroxy group in a similar glucan chain.</text>
        <dbReference type="EC" id="2.4.1.18"/>
    </reaction>
</comment>
<dbReference type="InterPro" id="IPR017853">
    <property type="entry name" value="GH"/>
</dbReference>
<evidence type="ECO:0000256" key="8">
    <source>
        <dbReference type="ARBA" id="ARBA00023056"/>
    </source>
</evidence>
<sequence>MSSGMGSGEALSREDEHSPLLSDFDIFLFKQGNHHRLYRKLGAHPLVMDGESGTWFSVWAPNARLVTVIGDGNGWDNAGDPLAKRDDGSGIWEGFIPGEHTGMRYKYHIVSRYHDYTVDKGDPFAFSWEVPPATASVLADPDFAWRDHAWMERRRETTDLLAPISIYELHLGSWRKIPGGELRSPSYRELAPMLSGYLTDMGFTHVEFLPVMEHPFYGSWGYQTAGYFAPTSRYGDPADFMYLIDHLHRQGMGVILDWVPSHFPSDRHGLGFFDGTHLFEHAAPERGFHPEWKSLIFNYGRYEVQSFLISSALFWLDRYHADGLRVDGVASMLYLDYARENGAWIPNEYGGKENLEALAFLRKLNEAVYGAYPDVQTFAEESTAWPMVTRPTYAGGVGFGLKWNLGWMHDTLQFFSRDPVHRSYHLPELTFSLWYAYAENYVLCLSHDEVVHGKGSLYTRMPGDEWQKLANLRLLFGYMFAHPGKKLLFMGSEFGQRGEWDHEAGLEWFRLESGVHRGLQRWVRDLNRVYRKEAALHRTDFDPPGFEWVDYGDSQNIVISFIRGTPGSQDELLAICNCTPVPRHAYRIGLPAGGVWKEILNSDADWYGGSGMGNFGTLTADPVPCHDRPFSAAFTLPPLAFLLLKHEGGH</sequence>
<proteinExistence type="inferred from homology"/>